<name>A0A9P6I4J4_9PEZI</name>
<organism evidence="1 2">
    <name type="scientific">Colletotrichum karsti</name>
    <dbReference type="NCBI Taxonomy" id="1095194"/>
    <lineage>
        <taxon>Eukaryota</taxon>
        <taxon>Fungi</taxon>
        <taxon>Dikarya</taxon>
        <taxon>Ascomycota</taxon>
        <taxon>Pezizomycotina</taxon>
        <taxon>Sordariomycetes</taxon>
        <taxon>Hypocreomycetidae</taxon>
        <taxon>Glomerellales</taxon>
        <taxon>Glomerellaceae</taxon>
        <taxon>Colletotrichum</taxon>
        <taxon>Colletotrichum boninense species complex</taxon>
    </lineage>
</organism>
<dbReference type="GeneID" id="62163371"/>
<dbReference type="EMBL" id="JAATWM020000024">
    <property type="protein sequence ID" value="KAF9874886.1"/>
    <property type="molecule type" value="Genomic_DNA"/>
</dbReference>
<comment type="caution">
    <text evidence="1">The sequence shown here is derived from an EMBL/GenBank/DDBJ whole genome shotgun (WGS) entry which is preliminary data.</text>
</comment>
<dbReference type="RefSeq" id="XP_038744347.1">
    <property type="nucleotide sequence ID" value="XM_038890297.1"/>
</dbReference>
<dbReference type="Proteomes" id="UP000781932">
    <property type="component" value="Unassembled WGS sequence"/>
</dbReference>
<accession>A0A9P6I4J4</accession>
<proteinExistence type="predicted"/>
<protein>
    <submittedName>
        <fullName evidence="1">Uncharacterized protein</fullName>
    </submittedName>
</protein>
<dbReference type="OrthoDB" id="4848573at2759"/>
<gene>
    <name evidence="1" type="ORF">CkaCkLH20_07580</name>
</gene>
<dbReference type="AlphaFoldDB" id="A0A9P6I4J4"/>
<sequence>MATTTEELLQELLDQNSITEVQNLAKTTTPLTETFKKHTLTIIKKHIAPEAWHDALACVDRRLRTKKHRAAFDADRQNGALADPENETHWDLADLCDLVRIVDRLLLHVADVGTVDAPGREHDDLEAWEASWEHRRPDVPDTEEYHPLGDERWQERDHGTEHPENFAHAFARHVRYNASNDTILGYEGVPVSETTRPRLQRAFFRLEFMRRAYYSRPLFPRGAKWQSRDSTFEKGEAQGLAGETFETRLERAEKIFRGWGKDDFVEIICAFKATLHLYAVPVSDMMAQFAGLAHNATNSWDVRRATEYHRKHTTELEGNARVVGLQWERNPLNDASVLPLWGIRPDAEFRDLQLRLHAEQRDLLRFRMRRLLPLGRGEFDDLGCTIFKTDVIRPAHETRRRGGREHDVLPEALPDEEMSKFFHALCSLPLKFLDTFMDMSTKRKNRFLKTTYRAIARVKASHAPMFLSGEVRAWMSKPADENGGRHWDYEAKRRLFPELSVRYAVLACVGITYRLWNHPYSGWLVQRDANQRYVWWWENVPVTPLAWARIRSAIKYRPFDINPVFLMSDRSWQAVWRSSRRYERQFWTGVEMGTVRWEGYGHPGRLDPNECYCHVGEGCALCTPLPRPEEPGVEWELFTEDDWEAEFELEKQLHAGVRPLDELMN</sequence>
<keyword evidence="2" id="KW-1185">Reference proteome</keyword>
<reference evidence="1" key="1">
    <citation type="submission" date="2020-03" db="EMBL/GenBank/DDBJ databases">
        <authorList>
            <person name="He L."/>
        </authorList>
    </citation>
    <scope>NUCLEOTIDE SEQUENCE</scope>
    <source>
        <strain evidence="1">CkLH20</strain>
    </source>
</reference>
<evidence type="ECO:0000313" key="2">
    <source>
        <dbReference type="Proteomes" id="UP000781932"/>
    </source>
</evidence>
<reference evidence="1" key="2">
    <citation type="submission" date="2020-11" db="EMBL/GenBank/DDBJ databases">
        <title>Whole genome sequencing of Colletotrichum sp.</title>
        <authorList>
            <person name="Li H."/>
        </authorList>
    </citation>
    <scope>NUCLEOTIDE SEQUENCE</scope>
    <source>
        <strain evidence="1">CkLH20</strain>
    </source>
</reference>
<evidence type="ECO:0000313" key="1">
    <source>
        <dbReference type="EMBL" id="KAF9874886.1"/>
    </source>
</evidence>